<evidence type="ECO:0000256" key="4">
    <source>
        <dbReference type="ARBA" id="ARBA00022679"/>
    </source>
</evidence>
<evidence type="ECO:0000256" key="7">
    <source>
        <dbReference type="ARBA" id="ARBA00022777"/>
    </source>
</evidence>
<feature type="domain" description="RIO kinase" evidence="12">
    <location>
        <begin position="31"/>
        <end position="262"/>
    </location>
</feature>
<evidence type="ECO:0000313" key="14">
    <source>
        <dbReference type="Proteomes" id="UP000730161"/>
    </source>
</evidence>
<dbReference type="InterPro" id="IPR011009">
    <property type="entry name" value="Kinase-like_dom_sf"/>
</dbReference>
<dbReference type="AlphaFoldDB" id="A0A8J8B5I8"/>
<dbReference type="GO" id="GO:0046872">
    <property type="term" value="F:metal ion binding"/>
    <property type="evidence" value="ECO:0007669"/>
    <property type="project" value="UniProtKB-KW"/>
</dbReference>
<comment type="catalytic activity">
    <reaction evidence="11">
        <text>L-seryl-[protein] + ATP = O-phospho-L-seryl-[protein] + ADP + H(+)</text>
        <dbReference type="Rhea" id="RHEA:17989"/>
        <dbReference type="Rhea" id="RHEA-COMP:9863"/>
        <dbReference type="Rhea" id="RHEA-COMP:11604"/>
        <dbReference type="ChEBI" id="CHEBI:15378"/>
        <dbReference type="ChEBI" id="CHEBI:29999"/>
        <dbReference type="ChEBI" id="CHEBI:30616"/>
        <dbReference type="ChEBI" id="CHEBI:83421"/>
        <dbReference type="ChEBI" id="CHEBI:456216"/>
        <dbReference type="EC" id="2.7.11.1"/>
    </reaction>
</comment>
<dbReference type="Pfam" id="PF01163">
    <property type="entry name" value="RIO1"/>
    <property type="match status" value="1"/>
</dbReference>
<evidence type="ECO:0000256" key="8">
    <source>
        <dbReference type="ARBA" id="ARBA00022840"/>
    </source>
</evidence>
<sequence>MGRRGEETKKTDSRIEELDRELSRMGIRIRDTDQRKVRDEVFDEVTLLALYKLANRKVINAVGGSISTGKEANVFIAKRGDDLDCVIKIYRIRTGNFNVMSDYILGDPRFASIRKNKKNIIFAWTKKEFSNLKRALDVGLPVPEPIAFDRNILIMDFIGKDEVPYPQLRLNPVDDPEAGYIEVLGLITDLYQKARLVHGDLSEYNILHGGGKLWLIDMGQAVTPDHPSAHRFLFRDIQNMNRYFGSWCETLDEHEILRGIVGEDFFTP</sequence>
<gene>
    <name evidence="13" type="ORF">RJ53_06340</name>
</gene>
<keyword evidence="14" id="KW-1185">Reference proteome</keyword>
<keyword evidence="4" id="KW-0808">Transferase</keyword>
<dbReference type="InterPro" id="IPR000687">
    <property type="entry name" value="RIO_kinase"/>
</dbReference>
<dbReference type="InterPro" id="IPR051272">
    <property type="entry name" value="RIO-type_Ser/Thr_kinase"/>
</dbReference>
<evidence type="ECO:0000313" key="13">
    <source>
        <dbReference type="EMBL" id="MBR1369133.1"/>
    </source>
</evidence>
<dbReference type="PANTHER" id="PTHR45723">
    <property type="entry name" value="SERINE/THREONINE-PROTEIN KINASE RIO1"/>
    <property type="match status" value="1"/>
</dbReference>
<accession>A0A8J8B5I8</accession>
<keyword evidence="6" id="KW-0547">Nucleotide-binding</keyword>
<organism evidence="13 14">
    <name type="scientific">Methanocalculus chunghsingensis</name>
    <dbReference type="NCBI Taxonomy" id="156457"/>
    <lineage>
        <taxon>Archaea</taxon>
        <taxon>Methanobacteriati</taxon>
        <taxon>Methanobacteriota</taxon>
        <taxon>Stenosarchaea group</taxon>
        <taxon>Methanomicrobia</taxon>
        <taxon>Methanomicrobiales</taxon>
        <taxon>Methanocalculaceae</taxon>
        <taxon>Methanocalculus</taxon>
    </lineage>
</organism>
<dbReference type="RefSeq" id="WP_211530825.1">
    <property type="nucleotide sequence ID" value="NZ_JWHL01000008.1"/>
</dbReference>
<evidence type="ECO:0000256" key="11">
    <source>
        <dbReference type="ARBA" id="ARBA00048679"/>
    </source>
</evidence>
<keyword evidence="7 13" id="KW-0418">Kinase</keyword>
<dbReference type="OrthoDB" id="31344at2157"/>
<evidence type="ECO:0000256" key="10">
    <source>
        <dbReference type="ARBA" id="ARBA00047899"/>
    </source>
</evidence>
<comment type="catalytic activity">
    <reaction evidence="10">
        <text>L-threonyl-[protein] + ATP = O-phospho-L-threonyl-[protein] + ADP + H(+)</text>
        <dbReference type="Rhea" id="RHEA:46608"/>
        <dbReference type="Rhea" id="RHEA-COMP:11060"/>
        <dbReference type="Rhea" id="RHEA-COMP:11605"/>
        <dbReference type="ChEBI" id="CHEBI:15378"/>
        <dbReference type="ChEBI" id="CHEBI:30013"/>
        <dbReference type="ChEBI" id="CHEBI:30616"/>
        <dbReference type="ChEBI" id="CHEBI:61977"/>
        <dbReference type="ChEBI" id="CHEBI:456216"/>
        <dbReference type="EC" id="2.7.11.1"/>
    </reaction>
</comment>
<dbReference type="SUPFAM" id="SSF56112">
    <property type="entry name" value="Protein kinase-like (PK-like)"/>
    <property type="match status" value="1"/>
</dbReference>
<evidence type="ECO:0000256" key="6">
    <source>
        <dbReference type="ARBA" id="ARBA00022741"/>
    </source>
</evidence>
<keyword evidence="8" id="KW-0067">ATP-binding</keyword>
<dbReference type="SMART" id="SM00090">
    <property type="entry name" value="RIO"/>
    <property type="match status" value="1"/>
</dbReference>
<evidence type="ECO:0000256" key="9">
    <source>
        <dbReference type="ARBA" id="ARBA00022842"/>
    </source>
</evidence>
<comment type="similarity">
    <text evidence="1">Belongs to the protein kinase superfamily. RIO-type Ser/Thr kinase family.</text>
</comment>
<comment type="caution">
    <text evidence="13">The sequence shown here is derived from an EMBL/GenBank/DDBJ whole genome shotgun (WGS) entry which is preliminary data.</text>
</comment>
<dbReference type="InterPro" id="IPR018935">
    <property type="entry name" value="RIO_kinase_CS"/>
</dbReference>
<evidence type="ECO:0000256" key="3">
    <source>
        <dbReference type="ARBA" id="ARBA00022527"/>
    </source>
</evidence>
<evidence type="ECO:0000256" key="5">
    <source>
        <dbReference type="ARBA" id="ARBA00022723"/>
    </source>
</evidence>
<dbReference type="EC" id="2.7.11.1" evidence="2"/>
<reference evidence="13" key="1">
    <citation type="submission" date="2014-12" db="EMBL/GenBank/DDBJ databases">
        <authorList>
            <person name="Huang H.-H."/>
            <person name="Chen S.-C."/>
            <person name="Lai M.-C."/>
        </authorList>
    </citation>
    <scope>NUCLEOTIDE SEQUENCE</scope>
    <source>
        <strain evidence="13">K1F9705b</strain>
    </source>
</reference>
<keyword evidence="9" id="KW-0460">Magnesium</keyword>
<dbReference type="Gene3D" id="1.10.510.10">
    <property type="entry name" value="Transferase(Phosphotransferase) domain 1"/>
    <property type="match status" value="1"/>
</dbReference>
<name>A0A8J8B5I8_9EURY</name>
<dbReference type="Gene3D" id="3.30.200.20">
    <property type="entry name" value="Phosphorylase Kinase, domain 1"/>
    <property type="match status" value="1"/>
</dbReference>
<dbReference type="EMBL" id="JWHL01000008">
    <property type="protein sequence ID" value="MBR1369133.1"/>
    <property type="molecule type" value="Genomic_DNA"/>
</dbReference>
<dbReference type="Proteomes" id="UP000730161">
    <property type="component" value="Unassembled WGS sequence"/>
</dbReference>
<dbReference type="GO" id="GO:0004674">
    <property type="term" value="F:protein serine/threonine kinase activity"/>
    <property type="evidence" value="ECO:0007669"/>
    <property type="project" value="UniProtKB-KW"/>
</dbReference>
<dbReference type="InterPro" id="IPR018934">
    <property type="entry name" value="RIO_dom"/>
</dbReference>
<keyword evidence="5" id="KW-0479">Metal-binding</keyword>
<evidence type="ECO:0000259" key="12">
    <source>
        <dbReference type="SMART" id="SM00090"/>
    </source>
</evidence>
<dbReference type="GO" id="GO:0005524">
    <property type="term" value="F:ATP binding"/>
    <property type="evidence" value="ECO:0007669"/>
    <property type="project" value="UniProtKB-KW"/>
</dbReference>
<proteinExistence type="inferred from homology"/>
<evidence type="ECO:0000256" key="1">
    <source>
        <dbReference type="ARBA" id="ARBA00009196"/>
    </source>
</evidence>
<keyword evidence="3 13" id="KW-0723">Serine/threonine-protein kinase</keyword>
<protein>
    <recommendedName>
        <fullName evidence="2">non-specific serine/threonine protein kinase</fullName>
        <ecNumber evidence="2">2.7.11.1</ecNumber>
    </recommendedName>
</protein>
<dbReference type="CDD" id="cd05145">
    <property type="entry name" value="RIO1_like"/>
    <property type="match status" value="1"/>
</dbReference>
<dbReference type="PROSITE" id="PS01245">
    <property type="entry name" value="RIO1"/>
    <property type="match status" value="1"/>
</dbReference>
<evidence type="ECO:0000256" key="2">
    <source>
        <dbReference type="ARBA" id="ARBA00012513"/>
    </source>
</evidence>